<proteinExistence type="predicted"/>
<evidence type="ECO:0000313" key="2">
    <source>
        <dbReference type="Proteomes" id="UP001526246"/>
    </source>
</evidence>
<accession>A0ABT3JFX1</accession>
<gene>
    <name evidence="1" type="ORF">OMW55_09140</name>
</gene>
<comment type="caution">
    <text evidence="1">The sequence shown here is derived from an EMBL/GenBank/DDBJ whole genome shotgun (WGS) entry which is preliminary data.</text>
</comment>
<dbReference type="Pfam" id="PF09650">
    <property type="entry name" value="PHA_gran_rgn"/>
    <property type="match status" value="1"/>
</dbReference>
<dbReference type="EMBL" id="JAPDOB010000002">
    <property type="protein sequence ID" value="MCW3797967.1"/>
    <property type="molecule type" value="Genomic_DNA"/>
</dbReference>
<reference evidence="1 2" key="1">
    <citation type="submission" date="2022-10" db="EMBL/GenBank/DDBJ databases">
        <title>Sphingomonas sp.</title>
        <authorList>
            <person name="Jin C."/>
        </authorList>
    </citation>
    <scope>NUCLEOTIDE SEQUENCE [LARGE SCALE GENOMIC DNA]</scope>
    <source>
        <strain evidence="1 2">BN140010</strain>
    </source>
</reference>
<dbReference type="Proteomes" id="UP001526246">
    <property type="component" value="Unassembled WGS sequence"/>
</dbReference>
<keyword evidence="2" id="KW-1185">Reference proteome</keyword>
<protein>
    <submittedName>
        <fullName evidence="1">Polyhydroxyalkanoic acid system family protein</fullName>
    </submittedName>
</protein>
<sequence>MTQPIHVDLPHNLGREEAQRRIAANIHKLQGYIPGGAEVTSAWSGSRLDMTVGAMGQSVDAKIDVEEKHVRCRIELPGMLGLFAKPIEAALKAKGSDLLLEDRTK</sequence>
<name>A0ABT3JFX1_9SPHN</name>
<evidence type="ECO:0000313" key="1">
    <source>
        <dbReference type="EMBL" id="MCW3797967.1"/>
    </source>
</evidence>
<organism evidence="1 2">
    <name type="scientific">Sphingomonas arvum</name>
    <dbReference type="NCBI Taxonomy" id="2992113"/>
    <lineage>
        <taxon>Bacteria</taxon>
        <taxon>Pseudomonadati</taxon>
        <taxon>Pseudomonadota</taxon>
        <taxon>Alphaproteobacteria</taxon>
        <taxon>Sphingomonadales</taxon>
        <taxon>Sphingomonadaceae</taxon>
        <taxon>Sphingomonas</taxon>
    </lineage>
</organism>
<dbReference type="InterPro" id="IPR013433">
    <property type="entry name" value="PHA_gran_rgn"/>
</dbReference>
<dbReference type="RefSeq" id="WP_264882574.1">
    <property type="nucleotide sequence ID" value="NZ_JAPDOB010000002.1"/>
</dbReference>